<dbReference type="InterPro" id="IPR001638">
    <property type="entry name" value="Solute-binding_3/MltF_N"/>
</dbReference>
<dbReference type="Proteomes" id="UP000003136">
    <property type="component" value="Unassembled WGS sequence"/>
</dbReference>
<evidence type="ECO:0000313" key="5">
    <source>
        <dbReference type="Proteomes" id="UP000003136"/>
    </source>
</evidence>
<keyword evidence="5" id="KW-1185">Reference proteome</keyword>
<feature type="chain" id="PRO_5039097066" description="Solute-binding protein family 3/N-terminal domain-containing protein" evidence="2">
    <location>
        <begin position="34"/>
        <end position="303"/>
    </location>
</feature>
<feature type="domain" description="Solute-binding protein family 3/N-terminal" evidence="3">
    <location>
        <begin position="50"/>
        <end position="299"/>
    </location>
</feature>
<dbReference type="PANTHER" id="PTHR35936:SF19">
    <property type="entry name" value="AMINO-ACID-BINDING PROTEIN YXEM-RELATED"/>
    <property type="match status" value="1"/>
</dbReference>
<sequence length="303" mass="33307">MDMYKKRRVGLMKKKIFAIIMLCVMVVSCFTGCGSKSGNETPTNASGKKVLRVGMECAYAPFNWTQESATMSDGSQAVPIYGTNYYAYGYDVMVARMLADKLDMDLEIHKVEWNSIGLSMDAGDYDCIIAGMGKTKAREATYAFTDVYYYRSDCLVVKKGSAYENYTKLSDFKGKGVTTTTQIGTCWVDMMGQIPDAKIGANYETCAEAFMAITNGVADVCMVDLPTAISAQLTNPDLVILQLDSSDGLVNDTGSQNVCIATRKSDTALKDTLNQAMKDLNWNNKDEMDKLMDKAIKLMPSSN</sequence>
<gene>
    <name evidence="4" type="ORF">BACPEC_01851</name>
</gene>
<keyword evidence="1 2" id="KW-0732">Signal</keyword>
<dbReference type="CDD" id="cd13627">
    <property type="entry name" value="PBP2_AA_binding_like_2"/>
    <property type="match status" value="1"/>
</dbReference>
<reference evidence="4 5" key="2">
    <citation type="submission" date="2008-11" db="EMBL/GenBank/DDBJ databases">
        <authorList>
            <person name="Fulton L."/>
            <person name="Clifton S."/>
            <person name="Fulton B."/>
            <person name="Xu J."/>
            <person name="Minx P."/>
            <person name="Pepin K.H."/>
            <person name="Johnson M."/>
            <person name="Bhonagiri V."/>
            <person name="Nash W.E."/>
            <person name="Mardis E.R."/>
            <person name="Wilson R.K."/>
        </authorList>
    </citation>
    <scope>NUCLEOTIDE SEQUENCE [LARGE SCALE GENOMIC DNA]</scope>
    <source>
        <strain evidence="4 5">ATCC 43243</strain>
    </source>
</reference>
<proteinExistence type="predicted"/>
<dbReference type="Pfam" id="PF00497">
    <property type="entry name" value="SBP_bac_3"/>
    <property type="match status" value="1"/>
</dbReference>
<dbReference type="AlphaFoldDB" id="B7ARZ7"/>
<evidence type="ECO:0000313" key="4">
    <source>
        <dbReference type="EMBL" id="EEC57343.1"/>
    </source>
</evidence>
<feature type="signal peptide" evidence="2">
    <location>
        <begin position="1"/>
        <end position="33"/>
    </location>
</feature>
<evidence type="ECO:0000259" key="3">
    <source>
        <dbReference type="SMART" id="SM00062"/>
    </source>
</evidence>
<accession>B7ARZ7</accession>
<name>B7ARZ7_9FIRM</name>
<protein>
    <recommendedName>
        <fullName evidence="3">Solute-binding protein family 3/N-terminal domain-containing protein</fullName>
    </recommendedName>
</protein>
<dbReference type="HOGENOM" id="CLU_019602_18_2_9"/>
<dbReference type="EMBL" id="ABVQ01000036">
    <property type="protein sequence ID" value="EEC57343.1"/>
    <property type="molecule type" value="Genomic_DNA"/>
</dbReference>
<comment type="caution">
    <text evidence="4">The sequence shown here is derived from an EMBL/GenBank/DDBJ whole genome shotgun (WGS) entry which is preliminary data.</text>
</comment>
<evidence type="ECO:0000256" key="1">
    <source>
        <dbReference type="ARBA" id="ARBA00022729"/>
    </source>
</evidence>
<dbReference type="PROSITE" id="PS51257">
    <property type="entry name" value="PROKAR_LIPOPROTEIN"/>
    <property type="match status" value="1"/>
</dbReference>
<dbReference type="STRING" id="483218.BACPEC_01851"/>
<organism evidence="4 5">
    <name type="scientific">[Bacteroides] pectinophilus ATCC 43243</name>
    <dbReference type="NCBI Taxonomy" id="483218"/>
    <lineage>
        <taxon>Bacteria</taxon>
        <taxon>Bacillati</taxon>
        <taxon>Bacillota</taxon>
        <taxon>Clostridia</taxon>
        <taxon>Eubacteriales</taxon>
    </lineage>
</organism>
<dbReference type="SUPFAM" id="SSF53850">
    <property type="entry name" value="Periplasmic binding protein-like II"/>
    <property type="match status" value="1"/>
</dbReference>
<reference evidence="4 5" key="1">
    <citation type="submission" date="2008-11" db="EMBL/GenBank/DDBJ databases">
        <title>Draft genome sequence of Bacteroides pectinophilus (ATCC 43243).</title>
        <authorList>
            <person name="Sudarsanam P."/>
            <person name="Ley R."/>
            <person name="Guruge J."/>
            <person name="Turnbaugh P.J."/>
            <person name="Mahowald M."/>
            <person name="Liep D."/>
            <person name="Gordon J."/>
        </authorList>
    </citation>
    <scope>NUCLEOTIDE SEQUENCE [LARGE SCALE GENOMIC DNA]</scope>
    <source>
        <strain evidence="4 5">ATCC 43243</strain>
    </source>
</reference>
<evidence type="ECO:0000256" key="2">
    <source>
        <dbReference type="SAM" id="SignalP"/>
    </source>
</evidence>
<dbReference type="SMART" id="SM00062">
    <property type="entry name" value="PBPb"/>
    <property type="match status" value="1"/>
</dbReference>
<dbReference type="eggNOG" id="COG0834">
    <property type="taxonomic scope" value="Bacteria"/>
</dbReference>
<dbReference type="PANTHER" id="PTHR35936">
    <property type="entry name" value="MEMBRANE-BOUND LYTIC MUREIN TRANSGLYCOSYLASE F"/>
    <property type="match status" value="1"/>
</dbReference>
<dbReference type="Gene3D" id="3.40.190.10">
    <property type="entry name" value="Periplasmic binding protein-like II"/>
    <property type="match status" value="2"/>
</dbReference>